<dbReference type="EC" id="4.1.2.14" evidence="5"/>
<dbReference type="PANTHER" id="PTHR30246:SF1">
    <property type="entry name" value="2-DEHYDRO-3-DEOXY-6-PHOSPHOGALACTONATE ALDOLASE-RELATED"/>
    <property type="match status" value="1"/>
</dbReference>
<dbReference type="InterPro" id="IPR031337">
    <property type="entry name" value="KDPG/KHG_AS_1"/>
</dbReference>
<evidence type="ECO:0000313" key="10">
    <source>
        <dbReference type="Proteomes" id="UP000191135"/>
    </source>
</evidence>
<evidence type="ECO:0000256" key="5">
    <source>
        <dbReference type="ARBA" id="ARBA00013063"/>
    </source>
</evidence>
<gene>
    <name evidence="9" type="primary">eda</name>
    <name evidence="9" type="ORF">Mame_01743</name>
</gene>
<dbReference type="InterPro" id="IPR031338">
    <property type="entry name" value="KDPG/KHG_AS_2"/>
</dbReference>
<dbReference type="NCBIfam" id="NF004325">
    <property type="entry name" value="PRK05718.1"/>
    <property type="match status" value="1"/>
</dbReference>
<evidence type="ECO:0000313" key="9">
    <source>
        <dbReference type="EMBL" id="AQZ51089.1"/>
    </source>
</evidence>
<dbReference type="PROSITE" id="PS00160">
    <property type="entry name" value="ALDOLASE_KDPG_KHG_2"/>
    <property type="match status" value="1"/>
</dbReference>
<evidence type="ECO:0000256" key="2">
    <source>
        <dbReference type="ARBA" id="ARBA00004736"/>
    </source>
</evidence>
<reference evidence="9 10" key="1">
    <citation type="submission" date="2017-03" db="EMBL/GenBank/DDBJ databases">
        <title>Foreign affairs: Plasmid Transfer between Roseobacters and Rhizobia.</title>
        <authorList>
            <person name="Bartling P."/>
            <person name="Bunk B."/>
            <person name="Overmann J."/>
            <person name="Brinkmann H."/>
            <person name="Petersen J."/>
        </authorList>
    </citation>
    <scope>NUCLEOTIDE SEQUENCE [LARGE SCALE GENOMIC DNA]</scope>
    <source>
        <strain evidence="9 10">MACL11</strain>
    </source>
</reference>
<keyword evidence="7" id="KW-0704">Schiff base</keyword>
<dbReference type="PANTHER" id="PTHR30246">
    <property type="entry name" value="2-KETO-3-DEOXY-6-PHOSPHOGLUCONATE ALDOLASE"/>
    <property type="match status" value="1"/>
</dbReference>
<sequence length="224" mass="23445">MDNINHESGARMEAKTETLLKALTAQPVIPVMIVESVEHAVPLARALVEGGLKTLEITLRTDAALDAIKAMTDEIEGAVIGAGTILSARDYAAAEKAGAEFIVSPGINGDILDAADDSDVPLLPGTATASEVLSLREEGYRVMKFFPAEQAGGAPYLKALSSPIPDVMFCPTGGISLANAPDYLKLPNVICVGGSWVAPKDMVVRGDWDGIRKLAEEACATLKA</sequence>
<dbReference type="AlphaFoldDB" id="A0A1U9Z074"/>
<keyword evidence="6" id="KW-0456">Lyase</keyword>
<dbReference type="GO" id="GO:0008675">
    <property type="term" value="F:2-dehydro-3-deoxy-phosphogluconate aldolase activity"/>
    <property type="evidence" value="ECO:0007669"/>
    <property type="project" value="UniProtKB-EC"/>
</dbReference>
<evidence type="ECO:0000256" key="8">
    <source>
        <dbReference type="ARBA" id="ARBA00023277"/>
    </source>
</evidence>
<organism evidence="9 10">
    <name type="scientific">Martelella mediterranea DSM 17316</name>
    <dbReference type="NCBI Taxonomy" id="1122214"/>
    <lineage>
        <taxon>Bacteria</taxon>
        <taxon>Pseudomonadati</taxon>
        <taxon>Pseudomonadota</taxon>
        <taxon>Alphaproteobacteria</taxon>
        <taxon>Hyphomicrobiales</taxon>
        <taxon>Aurantimonadaceae</taxon>
        <taxon>Martelella</taxon>
    </lineage>
</organism>
<dbReference type="CDD" id="cd00452">
    <property type="entry name" value="KDPG_aldolase"/>
    <property type="match status" value="1"/>
</dbReference>
<dbReference type="NCBIfam" id="NF004673">
    <property type="entry name" value="PRK06015.1"/>
    <property type="match status" value="1"/>
</dbReference>
<name>A0A1U9Z074_9HYPH</name>
<dbReference type="InterPro" id="IPR013785">
    <property type="entry name" value="Aldolase_TIM"/>
</dbReference>
<comment type="pathway">
    <text evidence="2">Carbohydrate acid metabolism; 2-dehydro-3-deoxy-D-gluconate degradation; D-glyceraldehyde 3-phosphate and pyruvate from 2-dehydro-3-deoxy-D-gluconate: step 2/2.</text>
</comment>
<evidence type="ECO:0000256" key="1">
    <source>
        <dbReference type="ARBA" id="ARBA00000654"/>
    </source>
</evidence>
<dbReference type="EMBL" id="CP020330">
    <property type="protein sequence ID" value="AQZ51089.1"/>
    <property type="molecule type" value="Genomic_DNA"/>
</dbReference>
<dbReference type="SUPFAM" id="SSF51569">
    <property type="entry name" value="Aldolase"/>
    <property type="match status" value="1"/>
</dbReference>
<dbReference type="PROSITE" id="PS00159">
    <property type="entry name" value="ALDOLASE_KDPG_KHG_1"/>
    <property type="match status" value="1"/>
</dbReference>
<dbReference type="NCBIfam" id="TIGR01182">
    <property type="entry name" value="eda"/>
    <property type="match status" value="1"/>
</dbReference>
<dbReference type="Gene3D" id="3.20.20.70">
    <property type="entry name" value="Aldolase class I"/>
    <property type="match status" value="1"/>
</dbReference>
<evidence type="ECO:0000256" key="3">
    <source>
        <dbReference type="ARBA" id="ARBA00006906"/>
    </source>
</evidence>
<dbReference type="KEGG" id="mmed:Mame_01743"/>
<dbReference type="STRING" id="1122214.Mame_01743"/>
<dbReference type="InterPro" id="IPR000887">
    <property type="entry name" value="Aldlse_KDPG_KHG"/>
</dbReference>
<evidence type="ECO:0000256" key="7">
    <source>
        <dbReference type="ARBA" id="ARBA00023270"/>
    </source>
</evidence>
<evidence type="ECO:0000256" key="4">
    <source>
        <dbReference type="ARBA" id="ARBA00011233"/>
    </source>
</evidence>
<keyword evidence="8" id="KW-0119">Carbohydrate metabolism</keyword>
<dbReference type="Pfam" id="PF01081">
    <property type="entry name" value="Aldolase"/>
    <property type="match status" value="1"/>
</dbReference>
<keyword evidence="10" id="KW-1185">Reference proteome</keyword>
<dbReference type="Proteomes" id="UP000191135">
    <property type="component" value="Chromosome"/>
</dbReference>
<comment type="subunit">
    <text evidence="4">Homotrimer.</text>
</comment>
<protein>
    <recommendedName>
        <fullName evidence="5">2-dehydro-3-deoxy-phosphogluconate aldolase</fullName>
        <ecNumber evidence="5">4.1.2.14</ecNumber>
    </recommendedName>
</protein>
<comment type="similarity">
    <text evidence="3">Belongs to the KHG/KDPG aldolase family.</text>
</comment>
<proteinExistence type="inferred from homology"/>
<dbReference type="eggNOG" id="COG0800">
    <property type="taxonomic scope" value="Bacteria"/>
</dbReference>
<evidence type="ECO:0000256" key="6">
    <source>
        <dbReference type="ARBA" id="ARBA00023239"/>
    </source>
</evidence>
<accession>A0A1U9Z074</accession>
<comment type="catalytic activity">
    <reaction evidence="1">
        <text>2-dehydro-3-deoxy-6-phospho-D-gluconate = D-glyceraldehyde 3-phosphate + pyruvate</text>
        <dbReference type="Rhea" id="RHEA:17089"/>
        <dbReference type="ChEBI" id="CHEBI:15361"/>
        <dbReference type="ChEBI" id="CHEBI:57569"/>
        <dbReference type="ChEBI" id="CHEBI:59776"/>
        <dbReference type="EC" id="4.1.2.14"/>
    </reaction>
</comment>